<reference evidence="4" key="1">
    <citation type="submission" date="2021-01" db="EMBL/GenBank/DDBJ databases">
        <title>Draft genomes of Rhodovulum sulfidophilum.</title>
        <authorList>
            <person name="Guzman M.S."/>
        </authorList>
    </citation>
    <scope>NUCLEOTIDE SEQUENCE [LARGE SCALE GENOMIC DNA]</scope>
    <source>
        <strain evidence="4">AB19</strain>
    </source>
</reference>
<dbReference type="Gene3D" id="1.10.443.10">
    <property type="entry name" value="Intergrase catalytic core"/>
    <property type="match status" value="1"/>
</dbReference>
<evidence type="ECO:0000259" key="2">
    <source>
        <dbReference type="PROSITE" id="PS51898"/>
    </source>
</evidence>
<sequence>MTTRAARQDLAKLGWENANAGRISYRRGKTGVEADLPILPELGAELARIPEPQTLFLPTQAGTAHTAAGFGNWFEARAAEAGTDVPSGNVHGLRKAGATRLAEHGVAEWEIAAFVAHENTRMAAVYVRKAPRTKLGTAALARLDDRKSHKGVSNLCERLDKSSQKDAP</sequence>
<evidence type="ECO:0000256" key="1">
    <source>
        <dbReference type="ARBA" id="ARBA00023172"/>
    </source>
</evidence>
<dbReference type="InterPro" id="IPR011010">
    <property type="entry name" value="DNA_brk_join_enz"/>
</dbReference>
<dbReference type="SUPFAM" id="SSF56349">
    <property type="entry name" value="DNA breaking-rejoining enzymes"/>
    <property type="match status" value="1"/>
</dbReference>
<proteinExistence type="predicted"/>
<organism evidence="3 4">
    <name type="scientific">Rhodovulum visakhapatnamense</name>
    <dbReference type="NCBI Taxonomy" id="364297"/>
    <lineage>
        <taxon>Bacteria</taxon>
        <taxon>Pseudomonadati</taxon>
        <taxon>Pseudomonadota</taxon>
        <taxon>Alphaproteobacteria</taxon>
        <taxon>Rhodobacterales</taxon>
        <taxon>Paracoccaceae</taxon>
        <taxon>Rhodovulum</taxon>
    </lineage>
</organism>
<dbReference type="EMBL" id="JAESIL010000161">
    <property type="protein sequence ID" value="MBL3580526.1"/>
    <property type="molecule type" value="Genomic_DNA"/>
</dbReference>
<dbReference type="RefSeq" id="WP_143540494.1">
    <property type="nucleotide sequence ID" value="NZ_JAESIL010000161.1"/>
</dbReference>
<keyword evidence="1" id="KW-0233">DNA recombination</keyword>
<dbReference type="Pfam" id="PF00589">
    <property type="entry name" value="Phage_integrase"/>
    <property type="match status" value="1"/>
</dbReference>
<dbReference type="InterPro" id="IPR002104">
    <property type="entry name" value="Integrase_catalytic"/>
</dbReference>
<evidence type="ECO:0000313" key="4">
    <source>
        <dbReference type="Proteomes" id="UP000635853"/>
    </source>
</evidence>
<accession>A0ABS1RLG6</accession>
<protein>
    <submittedName>
        <fullName evidence="3">Tyrosine-type recombinase/integrase</fullName>
    </submittedName>
</protein>
<comment type="caution">
    <text evidence="3">The sequence shown here is derived from an EMBL/GenBank/DDBJ whole genome shotgun (WGS) entry which is preliminary data.</text>
</comment>
<gene>
    <name evidence="3" type="ORF">JMJ92_20665</name>
</gene>
<evidence type="ECO:0000313" key="3">
    <source>
        <dbReference type="EMBL" id="MBL3580526.1"/>
    </source>
</evidence>
<dbReference type="InterPro" id="IPR013762">
    <property type="entry name" value="Integrase-like_cat_sf"/>
</dbReference>
<dbReference type="Proteomes" id="UP000635853">
    <property type="component" value="Unassembled WGS sequence"/>
</dbReference>
<feature type="domain" description="Tyr recombinase" evidence="2">
    <location>
        <begin position="1"/>
        <end position="139"/>
    </location>
</feature>
<dbReference type="PROSITE" id="PS51898">
    <property type="entry name" value="TYR_RECOMBINASE"/>
    <property type="match status" value="1"/>
</dbReference>
<name>A0ABS1RLG6_9RHOB</name>
<keyword evidence="4" id="KW-1185">Reference proteome</keyword>